<accession>A0A1I2H206</accession>
<sequence>MTNYSVFNSENSPLYILLNNRYNSPAIVAPPEEDAAASGRFFMVTSASTAVGGGSNLLIQITNPNGSGRSLYISKISGGVSAAATVNFYSGGTVSGGTTPTPFNMQLGNATTSVAAARVATGSVTGTPTLFYTSLLAAGMFEVVFTGGLIVAPNRSLAISVGTGAITAAANISWWEA</sequence>
<reference evidence="2" key="1">
    <citation type="submission" date="2016-10" db="EMBL/GenBank/DDBJ databases">
        <authorList>
            <person name="Varghese N."/>
            <person name="Submissions S."/>
        </authorList>
    </citation>
    <scope>NUCLEOTIDE SEQUENCE [LARGE SCALE GENOMIC DNA]</scope>
    <source>
        <strain evidence="2">CGMCC 1.10784</strain>
    </source>
</reference>
<dbReference type="RefSeq" id="WP_091189849.1">
    <property type="nucleotide sequence ID" value="NZ_FOMT01000006.1"/>
</dbReference>
<dbReference type="AlphaFoldDB" id="A0A1I2H206"/>
<dbReference type="OrthoDB" id="2662649at2"/>
<gene>
    <name evidence="1" type="ORF">SAMN05216378_5571</name>
</gene>
<evidence type="ECO:0000313" key="1">
    <source>
        <dbReference type="EMBL" id="SFF22751.1"/>
    </source>
</evidence>
<dbReference type="EMBL" id="FOMT01000006">
    <property type="protein sequence ID" value="SFF22751.1"/>
    <property type="molecule type" value="Genomic_DNA"/>
</dbReference>
<dbReference type="STRING" id="1045775.SAMN05216378_5571"/>
<dbReference type="Proteomes" id="UP000198855">
    <property type="component" value="Unassembled WGS sequence"/>
</dbReference>
<name>A0A1I2H206_9BACL</name>
<keyword evidence="2" id="KW-1185">Reference proteome</keyword>
<proteinExistence type="predicted"/>
<protein>
    <submittedName>
        <fullName evidence="1">Uncharacterized protein</fullName>
    </submittedName>
</protein>
<evidence type="ECO:0000313" key="2">
    <source>
        <dbReference type="Proteomes" id="UP000198855"/>
    </source>
</evidence>
<organism evidence="1 2">
    <name type="scientific">Paenibacillus catalpae</name>
    <dbReference type="NCBI Taxonomy" id="1045775"/>
    <lineage>
        <taxon>Bacteria</taxon>
        <taxon>Bacillati</taxon>
        <taxon>Bacillota</taxon>
        <taxon>Bacilli</taxon>
        <taxon>Bacillales</taxon>
        <taxon>Paenibacillaceae</taxon>
        <taxon>Paenibacillus</taxon>
    </lineage>
</organism>